<sequence>MTEPQNMPEPSTRPQSNEPASTDSGAAWQRPAADAQPAAAVPVTAAQPVPAAEPVTAQQPVYGSQPQPAAGYQAYPAATPLSGGYDGTVPPGTPPAWAMPAAPKPRPFGKILAGVAAAAILSISSGLVGGVVGANFFGDKDVVNTTTVQAAPAIDRTSLASIAAAVQPSVVSIKTEGGEGSGVVMTADGYIVTNNHVVASARGKTVTVVLSDGSKINATIVGTDPRSDLAVVKAESTKLTPAKFADSSAILVGDTVLAIGSPLGLEGSVTEGIISAKDRNITISGTTMTGLLQTDAAINPGNSGGALVNTKGEVVGINSAIATNGGSEGNIGVGFAIPSDKAKAIADQLQKGEKVSHAFLGVKVTTDEKGGAVISELTGGGPAEKAGLKVGDIVTKIDGKPIVDSEALVASIQGHKSGDQIQLTITRDGAPLTATVTLGVTS</sequence>
<feature type="compositionally biased region" description="Low complexity" evidence="3">
    <location>
        <begin position="26"/>
        <end position="45"/>
    </location>
</feature>
<dbReference type="EC" id="3.4.21.-" evidence="5"/>
<dbReference type="InterPro" id="IPR009003">
    <property type="entry name" value="Peptidase_S1_PA"/>
</dbReference>
<keyword evidence="2 5" id="KW-0378">Hydrolase</keyword>
<reference evidence="5 6" key="1">
    <citation type="submission" date="2020-08" db="EMBL/GenBank/DDBJ databases">
        <title>Sequencing the genomes of 1000 actinobacteria strains.</title>
        <authorList>
            <person name="Klenk H.-P."/>
        </authorList>
    </citation>
    <scope>NUCLEOTIDE SEQUENCE [LARGE SCALE GENOMIC DNA]</scope>
    <source>
        <strain evidence="5 6">DSM 45362</strain>
    </source>
</reference>
<dbReference type="AlphaFoldDB" id="A0A841BWD7"/>
<feature type="compositionally biased region" description="Polar residues" evidence="3">
    <location>
        <begin position="1"/>
        <end position="24"/>
    </location>
</feature>
<dbReference type="SMART" id="SM00228">
    <property type="entry name" value="PDZ"/>
    <property type="match status" value="1"/>
</dbReference>
<dbReference type="Gene3D" id="2.40.10.120">
    <property type="match status" value="1"/>
</dbReference>
<dbReference type="PANTHER" id="PTHR43343">
    <property type="entry name" value="PEPTIDASE S12"/>
    <property type="match status" value="1"/>
</dbReference>
<dbReference type="InterPro" id="IPR001478">
    <property type="entry name" value="PDZ"/>
</dbReference>
<dbReference type="PRINTS" id="PR00834">
    <property type="entry name" value="PROTEASES2C"/>
</dbReference>
<dbReference type="Pfam" id="PF13365">
    <property type="entry name" value="Trypsin_2"/>
    <property type="match status" value="1"/>
</dbReference>
<evidence type="ECO:0000313" key="6">
    <source>
        <dbReference type="Proteomes" id="UP000587527"/>
    </source>
</evidence>
<dbReference type="PROSITE" id="PS50106">
    <property type="entry name" value="PDZ"/>
    <property type="match status" value="1"/>
</dbReference>
<name>A0A841BWD7_9ACTN</name>
<dbReference type="InterPro" id="IPR001940">
    <property type="entry name" value="Peptidase_S1C"/>
</dbReference>
<dbReference type="SUPFAM" id="SSF50494">
    <property type="entry name" value="Trypsin-like serine proteases"/>
    <property type="match status" value="1"/>
</dbReference>
<feature type="region of interest" description="Disordered" evidence="3">
    <location>
        <begin position="56"/>
        <end position="75"/>
    </location>
</feature>
<proteinExistence type="predicted"/>
<evidence type="ECO:0000256" key="3">
    <source>
        <dbReference type="SAM" id="MobiDB-lite"/>
    </source>
</evidence>
<dbReference type="Proteomes" id="UP000587527">
    <property type="component" value="Unassembled WGS sequence"/>
</dbReference>
<dbReference type="RefSeq" id="WP_184840115.1">
    <property type="nucleotide sequence ID" value="NZ_JACHMN010000002.1"/>
</dbReference>
<comment type="caution">
    <text evidence="5">The sequence shown here is derived from an EMBL/GenBank/DDBJ whole genome shotgun (WGS) entry which is preliminary data.</text>
</comment>
<dbReference type="InterPro" id="IPR036034">
    <property type="entry name" value="PDZ_sf"/>
</dbReference>
<feature type="domain" description="PDZ" evidence="4">
    <location>
        <begin position="346"/>
        <end position="429"/>
    </location>
</feature>
<dbReference type="EMBL" id="JACHMN010000002">
    <property type="protein sequence ID" value="MBB5871816.1"/>
    <property type="molecule type" value="Genomic_DNA"/>
</dbReference>
<dbReference type="SUPFAM" id="SSF50156">
    <property type="entry name" value="PDZ domain-like"/>
    <property type="match status" value="1"/>
</dbReference>
<protein>
    <submittedName>
        <fullName evidence="5">Putative serine protease PepD</fullName>
        <ecNumber evidence="5">3.4.21.-</ecNumber>
    </submittedName>
</protein>
<organism evidence="5 6">
    <name type="scientific">Allocatelliglobosispora scoriae</name>
    <dbReference type="NCBI Taxonomy" id="643052"/>
    <lineage>
        <taxon>Bacteria</taxon>
        <taxon>Bacillati</taxon>
        <taxon>Actinomycetota</taxon>
        <taxon>Actinomycetes</taxon>
        <taxon>Micromonosporales</taxon>
        <taxon>Micromonosporaceae</taxon>
        <taxon>Allocatelliglobosispora</taxon>
    </lineage>
</organism>
<dbReference type="GO" id="GO:0004252">
    <property type="term" value="F:serine-type endopeptidase activity"/>
    <property type="evidence" value="ECO:0007669"/>
    <property type="project" value="InterPro"/>
</dbReference>
<keyword evidence="6" id="KW-1185">Reference proteome</keyword>
<dbReference type="InterPro" id="IPR051201">
    <property type="entry name" value="Chloro_Bact_Ser_Proteases"/>
</dbReference>
<evidence type="ECO:0000256" key="1">
    <source>
        <dbReference type="ARBA" id="ARBA00022670"/>
    </source>
</evidence>
<feature type="region of interest" description="Disordered" evidence="3">
    <location>
        <begin position="1"/>
        <end position="45"/>
    </location>
</feature>
<evidence type="ECO:0000313" key="5">
    <source>
        <dbReference type="EMBL" id="MBB5871816.1"/>
    </source>
</evidence>
<evidence type="ECO:0000256" key="2">
    <source>
        <dbReference type="ARBA" id="ARBA00022801"/>
    </source>
</evidence>
<accession>A0A841BWD7</accession>
<gene>
    <name evidence="5" type="ORF">F4553_005195</name>
</gene>
<keyword evidence="1 5" id="KW-0645">Protease</keyword>
<dbReference type="Pfam" id="PF13180">
    <property type="entry name" value="PDZ_2"/>
    <property type="match status" value="1"/>
</dbReference>
<dbReference type="GO" id="GO:0006508">
    <property type="term" value="P:proteolysis"/>
    <property type="evidence" value="ECO:0007669"/>
    <property type="project" value="UniProtKB-KW"/>
</dbReference>
<dbReference type="PANTHER" id="PTHR43343:SF3">
    <property type="entry name" value="PROTEASE DO-LIKE 8, CHLOROPLASTIC"/>
    <property type="match status" value="1"/>
</dbReference>
<evidence type="ECO:0000259" key="4">
    <source>
        <dbReference type="PROSITE" id="PS50106"/>
    </source>
</evidence>
<dbReference type="Gene3D" id="2.30.42.10">
    <property type="match status" value="1"/>
</dbReference>